<evidence type="ECO:0000313" key="4">
    <source>
        <dbReference type="Proteomes" id="UP000436088"/>
    </source>
</evidence>
<dbReference type="GO" id="GO:0003723">
    <property type="term" value="F:RNA binding"/>
    <property type="evidence" value="ECO:0007669"/>
    <property type="project" value="InterPro"/>
</dbReference>
<dbReference type="Pfam" id="PF13041">
    <property type="entry name" value="PPR_2"/>
    <property type="match status" value="1"/>
</dbReference>
<dbReference type="Gene3D" id="1.25.40.10">
    <property type="entry name" value="Tetratricopeptide repeat domain"/>
    <property type="match status" value="1"/>
</dbReference>
<feature type="repeat" description="PPR" evidence="2">
    <location>
        <begin position="75"/>
        <end position="109"/>
    </location>
</feature>
<sequence length="171" mass="19253">MRSNGFHLDPVAMIIGLGACSHIGALKLGNEIHGSAIRSCCDRFENVRNALITMYSRCNGLRHADLLLRLMEERSIITWNAMLSGYTHLDMSEEASLLFQEMLLSGVEPNYVTIASILPLCARVANLQHGKEFHCYIIRRKVFDDYCVVECSCSQCMQGRENSVQLSMYSI</sequence>
<evidence type="ECO:0008006" key="5">
    <source>
        <dbReference type="Google" id="ProtNLM"/>
    </source>
</evidence>
<dbReference type="Proteomes" id="UP000436088">
    <property type="component" value="Unassembled WGS sequence"/>
</dbReference>
<evidence type="ECO:0000256" key="2">
    <source>
        <dbReference type="PROSITE-ProRule" id="PRU00708"/>
    </source>
</evidence>
<keyword evidence="1" id="KW-0677">Repeat</keyword>
<name>A0A6A3APM9_HIBSY</name>
<dbReference type="EMBL" id="VEPZ02000972">
    <property type="protein sequence ID" value="KAE8706156.1"/>
    <property type="molecule type" value="Genomic_DNA"/>
</dbReference>
<organism evidence="3 4">
    <name type="scientific">Hibiscus syriacus</name>
    <name type="common">Rose of Sharon</name>
    <dbReference type="NCBI Taxonomy" id="106335"/>
    <lineage>
        <taxon>Eukaryota</taxon>
        <taxon>Viridiplantae</taxon>
        <taxon>Streptophyta</taxon>
        <taxon>Embryophyta</taxon>
        <taxon>Tracheophyta</taxon>
        <taxon>Spermatophyta</taxon>
        <taxon>Magnoliopsida</taxon>
        <taxon>eudicotyledons</taxon>
        <taxon>Gunneridae</taxon>
        <taxon>Pentapetalae</taxon>
        <taxon>rosids</taxon>
        <taxon>malvids</taxon>
        <taxon>Malvales</taxon>
        <taxon>Malvaceae</taxon>
        <taxon>Malvoideae</taxon>
        <taxon>Hibiscus</taxon>
    </lineage>
</organism>
<comment type="caution">
    <text evidence="3">The sequence shown here is derived from an EMBL/GenBank/DDBJ whole genome shotgun (WGS) entry which is preliminary data.</text>
</comment>
<evidence type="ECO:0000313" key="3">
    <source>
        <dbReference type="EMBL" id="KAE8706156.1"/>
    </source>
</evidence>
<dbReference type="PROSITE" id="PS51257">
    <property type="entry name" value="PROKAR_LIPOPROTEIN"/>
    <property type="match status" value="1"/>
</dbReference>
<gene>
    <name evidence="3" type="ORF">F3Y22_tig00110403pilonHSYRG00109</name>
</gene>
<dbReference type="PANTHER" id="PTHR47926">
    <property type="entry name" value="PENTATRICOPEPTIDE REPEAT-CONTAINING PROTEIN"/>
    <property type="match status" value="1"/>
</dbReference>
<keyword evidence="4" id="KW-1185">Reference proteome</keyword>
<dbReference type="InterPro" id="IPR046960">
    <property type="entry name" value="PPR_At4g14850-like_plant"/>
</dbReference>
<dbReference type="InterPro" id="IPR011990">
    <property type="entry name" value="TPR-like_helical_dom_sf"/>
</dbReference>
<proteinExistence type="predicted"/>
<dbReference type="GO" id="GO:0009451">
    <property type="term" value="P:RNA modification"/>
    <property type="evidence" value="ECO:0007669"/>
    <property type="project" value="InterPro"/>
</dbReference>
<evidence type="ECO:0000256" key="1">
    <source>
        <dbReference type="ARBA" id="ARBA00022737"/>
    </source>
</evidence>
<dbReference type="PANTHER" id="PTHR47926:SF354">
    <property type="entry name" value="REPEAT (PPR-LIKE) SUPERFAMILY PROTEIN, PUTATIVE-RELATED"/>
    <property type="match status" value="1"/>
</dbReference>
<dbReference type="NCBIfam" id="TIGR00756">
    <property type="entry name" value="PPR"/>
    <property type="match status" value="1"/>
</dbReference>
<reference evidence="3" key="1">
    <citation type="submission" date="2019-09" db="EMBL/GenBank/DDBJ databases">
        <title>Draft genome information of white flower Hibiscus syriacus.</title>
        <authorList>
            <person name="Kim Y.-M."/>
        </authorList>
    </citation>
    <scope>NUCLEOTIDE SEQUENCE [LARGE SCALE GENOMIC DNA]</scope>
    <source>
        <strain evidence="3">YM2019G1</strain>
    </source>
</reference>
<accession>A0A6A3APM9</accession>
<dbReference type="PROSITE" id="PS51375">
    <property type="entry name" value="PPR"/>
    <property type="match status" value="1"/>
</dbReference>
<dbReference type="FunFam" id="1.25.40.10:FF:000627">
    <property type="entry name" value="Pentatricopeptide repeat-containing protein"/>
    <property type="match status" value="1"/>
</dbReference>
<dbReference type="AlphaFoldDB" id="A0A6A3APM9"/>
<protein>
    <recommendedName>
        <fullName evidence="5">Pentatricopeptide repeat-containing protein</fullName>
    </recommendedName>
</protein>
<dbReference type="InterPro" id="IPR002885">
    <property type="entry name" value="PPR_rpt"/>
</dbReference>